<keyword evidence="2" id="KW-0472">Membrane</keyword>
<proteinExistence type="inferred from homology"/>
<evidence type="ECO:0000313" key="6">
    <source>
        <dbReference type="Proteomes" id="UP000183028"/>
    </source>
</evidence>
<feature type="domain" description="Bacterial sugar transferase" evidence="3">
    <location>
        <begin position="7"/>
        <end position="185"/>
    </location>
</feature>
<reference evidence="6" key="1">
    <citation type="submission" date="2016-10" db="EMBL/GenBank/DDBJ databases">
        <authorList>
            <person name="Varghese N."/>
        </authorList>
    </citation>
    <scope>NUCLEOTIDE SEQUENCE [LARGE SCALE GENOMIC DNA]</scope>
    <source>
        <strain evidence="6">DSM 20406</strain>
    </source>
</reference>
<keyword evidence="2" id="KW-0812">Transmembrane</keyword>
<dbReference type="InterPro" id="IPR028098">
    <property type="entry name" value="Glyco_trans_4-like_N"/>
</dbReference>
<dbReference type="GO" id="GO:0016780">
    <property type="term" value="F:phosphotransferase activity, for other substituted phosphate groups"/>
    <property type="evidence" value="ECO:0007669"/>
    <property type="project" value="TreeGrafter"/>
</dbReference>
<keyword evidence="5" id="KW-0808">Transferase</keyword>
<dbReference type="AlphaFoldDB" id="A0A1H6VI92"/>
<dbReference type="SUPFAM" id="SSF53756">
    <property type="entry name" value="UDP-Glycosyltransferase/glycogen phosphorylase"/>
    <property type="match status" value="1"/>
</dbReference>
<keyword evidence="6" id="KW-1185">Reference proteome</keyword>
<gene>
    <name evidence="5" type="ORF">SAMN04487834_10487</name>
</gene>
<dbReference type="PANTHER" id="PTHR30576:SF10">
    <property type="entry name" value="SLL5057 PROTEIN"/>
    <property type="match status" value="1"/>
</dbReference>
<dbReference type="EMBL" id="FNYK01000048">
    <property type="protein sequence ID" value="SEJ04283.1"/>
    <property type="molecule type" value="Genomic_DNA"/>
</dbReference>
<evidence type="ECO:0000256" key="1">
    <source>
        <dbReference type="ARBA" id="ARBA00006464"/>
    </source>
</evidence>
<dbReference type="Pfam" id="PF13692">
    <property type="entry name" value="Glyco_trans_1_4"/>
    <property type="match status" value="1"/>
</dbReference>
<keyword evidence="2" id="KW-1133">Transmembrane helix</keyword>
<evidence type="ECO:0000259" key="4">
    <source>
        <dbReference type="Pfam" id="PF13477"/>
    </source>
</evidence>
<dbReference type="CDD" id="cd03808">
    <property type="entry name" value="GT4_CapM-like"/>
    <property type="match status" value="1"/>
</dbReference>
<evidence type="ECO:0000259" key="3">
    <source>
        <dbReference type="Pfam" id="PF02397"/>
    </source>
</evidence>
<dbReference type="Proteomes" id="UP000183028">
    <property type="component" value="Unassembled WGS sequence"/>
</dbReference>
<dbReference type="OrthoDB" id="9808602at2"/>
<sequence>MYVRIIKRLLDLIISLIAFIILIPLFIIIALAIKTNSKGPVFFRQKRVACNKEYFNIYKFRTMYQETPQDVPTHLFSEAISFITPVGSFLRKTSLDELPQLINIIKGEMSFIGPRPALWNQYDLIEERDEYGANNVRPGLSGWAQINGRDELDIQTKARLDGYYASHISFLFDLRCFFGTFLSVFREEGVVEGGTGSLSKRKKVMIITNHSYMLYHFRKELITSLKQQYDIVLVMPYVGHEDDFQAMGIRCIETKFERRGTNPFKEMKLFKRYKQILKEEHPDYVITYSIKPNIYAGILCKKMHIPYAVNVQGLGTAFEKRYLSKVVTKLYRYALKRAETVFFENKQNAKEFLDRKIINKDQVKVLNGAGINIDEYAYQAYPTHETFHFLYLGRIMKEKGMDELFAAAQRLREENNSFIIDIVGFFEDEYEKQINEMKDFVHFHGFQENPIPYYAEADCIVMPSYHEGLSNVLLEASAIGRPVITTNIPGCKEAVDDKTTGLLVKVRDSNSLYQAMKQMLETSAAKRKEMGLAARQKIINEFEKSKVVNETIQQIQKGGSL</sequence>
<organism evidence="5 6">
    <name type="scientific">Sharpea azabuensis</name>
    <dbReference type="NCBI Taxonomy" id="322505"/>
    <lineage>
        <taxon>Bacteria</taxon>
        <taxon>Bacillati</taxon>
        <taxon>Bacillota</taxon>
        <taxon>Erysipelotrichia</taxon>
        <taxon>Erysipelotrichales</taxon>
        <taxon>Coprobacillaceae</taxon>
        <taxon>Sharpea</taxon>
    </lineage>
</organism>
<dbReference type="Pfam" id="PF13477">
    <property type="entry name" value="Glyco_trans_4_2"/>
    <property type="match status" value="1"/>
</dbReference>
<comment type="similarity">
    <text evidence="1">Belongs to the bacterial sugar transferase family.</text>
</comment>
<dbReference type="PANTHER" id="PTHR30576">
    <property type="entry name" value="COLANIC BIOSYNTHESIS UDP-GLUCOSE LIPID CARRIER TRANSFERASE"/>
    <property type="match status" value="1"/>
</dbReference>
<dbReference type="InterPro" id="IPR003362">
    <property type="entry name" value="Bact_transf"/>
</dbReference>
<name>A0A1H6VI92_9FIRM</name>
<feature type="transmembrane region" description="Helical" evidence="2">
    <location>
        <begin position="12"/>
        <end position="33"/>
    </location>
</feature>
<protein>
    <submittedName>
        <fullName evidence="5">Sugar transferase involved in LPS biosynthesis (Colanic, teichoic acid)</fullName>
    </submittedName>
</protein>
<accession>A0A1H6VI92</accession>
<dbReference type="Pfam" id="PF02397">
    <property type="entry name" value="Bac_transf"/>
    <property type="match status" value="1"/>
</dbReference>
<feature type="domain" description="Glycosyltransferase subfamily 4-like N-terminal" evidence="4">
    <location>
        <begin position="205"/>
        <end position="345"/>
    </location>
</feature>
<dbReference type="STRING" id="322505.SAMN04487836_10663"/>
<dbReference type="Gene3D" id="3.40.50.2000">
    <property type="entry name" value="Glycogen Phosphorylase B"/>
    <property type="match status" value="2"/>
</dbReference>
<evidence type="ECO:0000256" key="2">
    <source>
        <dbReference type="SAM" id="Phobius"/>
    </source>
</evidence>
<evidence type="ECO:0000313" key="5">
    <source>
        <dbReference type="EMBL" id="SEJ04283.1"/>
    </source>
</evidence>